<proteinExistence type="predicted"/>
<name>A0ABN8RHQ6_9CNID</name>
<protein>
    <recommendedName>
        <fullName evidence="4">Immunoglobulin subtype domain-containing protein</fullName>
    </recommendedName>
</protein>
<keyword evidence="3" id="KW-1185">Reference proteome</keyword>
<evidence type="ECO:0000313" key="2">
    <source>
        <dbReference type="EMBL" id="CAH3178756.1"/>
    </source>
</evidence>
<comment type="caution">
    <text evidence="2">The sequence shown here is derived from an EMBL/GenBank/DDBJ whole genome shotgun (WGS) entry which is preliminary data.</text>
</comment>
<accession>A0ABN8RHQ6</accession>
<reference evidence="2 3" key="1">
    <citation type="submission" date="2022-05" db="EMBL/GenBank/DDBJ databases">
        <authorList>
            <consortium name="Genoscope - CEA"/>
            <person name="William W."/>
        </authorList>
    </citation>
    <scope>NUCLEOTIDE SEQUENCE [LARGE SCALE GENOMIC DNA]</scope>
</reference>
<dbReference type="InterPro" id="IPR013783">
    <property type="entry name" value="Ig-like_fold"/>
</dbReference>
<feature type="signal peptide" evidence="1">
    <location>
        <begin position="1"/>
        <end position="20"/>
    </location>
</feature>
<evidence type="ECO:0000313" key="3">
    <source>
        <dbReference type="Proteomes" id="UP001159405"/>
    </source>
</evidence>
<gene>
    <name evidence="2" type="ORF">PLOB_00021005</name>
</gene>
<keyword evidence="1" id="KW-0732">Signal</keyword>
<evidence type="ECO:0008006" key="4">
    <source>
        <dbReference type="Google" id="ProtNLM"/>
    </source>
</evidence>
<dbReference type="EMBL" id="CALNXK010000244">
    <property type="protein sequence ID" value="CAH3178756.1"/>
    <property type="molecule type" value="Genomic_DNA"/>
</dbReference>
<organism evidence="2 3">
    <name type="scientific">Porites lobata</name>
    <dbReference type="NCBI Taxonomy" id="104759"/>
    <lineage>
        <taxon>Eukaryota</taxon>
        <taxon>Metazoa</taxon>
        <taxon>Cnidaria</taxon>
        <taxon>Anthozoa</taxon>
        <taxon>Hexacorallia</taxon>
        <taxon>Scleractinia</taxon>
        <taxon>Fungiina</taxon>
        <taxon>Poritidae</taxon>
        <taxon>Porites</taxon>
    </lineage>
</organism>
<sequence length="166" mass="18495">MLISVASLLLLLLQLLSCVGQPLRFHSPYAKKKVTGRIAHSVTFEWKFSGGVHTVIWGLANKKSINRISGRLVYLNRRNVDVLSPGLVPVAYRGRVNGTRTGDSSFGRASFTLYNVTKDDERFYGCLLTPDDPNELAISDLVQLAVVGMYIYRDLETQGRGRHLVT</sequence>
<dbReference type="Proteomes" id="UP001159405">
    <property type="component" value="Unassembled WGS sequence"/>
</dbReference>
<feature type="chain" id="PRO_5047244191" description="Immunoglobulin subtype domain-containing protein" evidence="1">
    <location>
        <begin position="21"/>
        <end position="166"/>
    </location>
</feature>
<evidence type="ECO:0000256" key="1">
    <source>
        <dbReference type="SAM" id="SignalP"/>
    </source>
</evidence>
<dbReference type="Gene3D" id="2.60.40.10">
    <property type="entry name" value="Immunoglobulins"/>
    <property type="match status" value="1"/>
</dbReference>